<evidence type="ECO:0000256" key="2">
    <source>
        <dbReference type="ARBA" id="ARBA00012438"/>
    </source>
</evidence>
<gene>
    <name evidence="6" type="ORF">SAMN02745193_00348</name>
</gene>
<dbReference type="PRINTS" id="PR00344">
    <property type="entry name" value="BCTRLSENSOR"/>
</dbReference>
<dbReference type="GO" id="GO:0000155">
    <property type="term" value="F:phosphorelay sensor kinase activity"/>
    <property type="evidence" value="ECO:0007669"/>
    <property type="project" value="TreeGrafter"/>
</dbReference>
<protein>
    <recommendedName>
        <fullName evidence="2">histidine kinase</fullName>
        <ecNumber evidence="2">2.7.13.3</ecNumber>
    </recommendedName>
</protein>
<keyword evidence="4" id="KW-0472">Membrane</keyword>
<organism evidence="6 7">
    <name type="scientific">Erythrobacter sanguineus</name>
    <dbReference type="NCBI Taxonomy" id="198312"/>
    <lineage>
        <taxon>Bacteria</taxon>
        <taxon>Pseudomonadati</taxon>
        <taxon>Pseudomonadota</taxon>
        <taxon>Alphaproteobacteria</taxon>
        <taxon>Sphingomonadales</taxon>
        <taxon>Erythrobacteraceae</taxon>
        <taxon>Erythrobacter/Porphyrobacter group</taxon>
        <taxon>Erythrobacter</taxon>
    </lineage>
</organism>
<keyword evidence="6" id="KW-0418">Kinase</keyword>
<keyword evidence="6" id="KW-0808">Transferase</keyword>
<dbReference type="InterPro" id="IPR005467">
    <property type="entry name" value="His_kinase_dom"/>
</dbReference>
<proteinExistence type="predicted"/>
<feature type="transmembrane region" description="Helical" evidence="4">
    <location>
        <begin position="169"/>
        <end position="190"/>
    </location>
</feature>
<dbReference type="PROSITE" id="PS50109">
    <property type="entry name" value="HIS_KIN"/>
    <property type="match status" value="1"/>
</dbReference>
<sequence length="709" mass="76430">MIGLWNGMPLAASLAWLVGALLSAGAAAWIWRSGASARPDRWPLFAAAAFSALWCMLSFALGPHHLASALAVVARNLCLIAAIFRLFSADGRAASLKPIRPVIFALVLVELYQLVVVLFQWRAAGLGGAEQLIFEVRALIDMLVAIGALMMLHNLYAGASGGSRTLLRWSVIGLAGIFAYDLNLGTIAYLGGDDPAFLTGLRGLFAGVMSALFALGTNPVGPRVQFSPSRAVTFRTLSLLLIGSYLVLMVLAAKSLALIGGDIARTSQLVFVLLAVVAVALAVPSPRLRGWLRVTATKHLFQHRYDYREEWLRFTRTIGRSGAGSASLEERAIKALADITESPAGLLLVPDEQARFELLARWNWSTLAVPALAADYRLTGLIEQHNLVLALDEARAGMDHHGELALVPDWLTEAEDAWAVVPLIHFDRLVGAIVLARPRIERRLDWEDFDLLKVAGQQLASYLSEQAGQQALMDASRFDEFNRRMAFVMHDIKNLASQLSLLAANAEKHADNPAFRADMLVTLRNSAEKLSALLAKLGRYGQGQVHDLKPIDLAQLARGIAEQFRAVHPVALTREASVRVMGNREALEKALVHLVQNAIDASANAMPVSLNVTADGLYGTIEVIDSGEGMSPEFVRTGLFKPFVSSKSGGFGIGAFEARELVKGMGGRIGVESRAGLGTRFSVMLPLAEAARLLGGQDGTDEIPYGEVA</sequence>
<dbReference type="PANTHER" id="PTHR43547:SF2">
    <property type="entry name" value="HYBRID SIGNAL TRANSDUCTION HISTIDINE KINASE C"/>
    <property type="match status" value="1"/>
</dbReference>
<evidence type="ECO:0000256" key="3">
    <source>
        <dbReference type="ARBA" id="ARBA00022553"/>
    </source>
</evidence>
<feature type="transmembrane region" description="Helical" evidence="4">
    <location>
        <begin position="12"/>
        <end position="30"/>
    </location>
</feature>
<dbReference type="PANTHER" id="PTHR43547">
    <property type="entry name" value="TWO-COMPONENT HISTIDINE KINASE"/>
    <property type="match status" value="1"/>
</dbReference>
<reference evidence="7" key="1">
    <citation type="submission" date="2016-12" db="EMBL/GenBank/DDBJ databases">
        <authorList>
            <person name="Varghese N."/>
            <person name="Submissions S."/>
        </authorList>
    </citation>
    <scope>NUCLEOTIDE SEQUENCE [LARGE SCALE GENOMIC DNA]</scope>
    <source>
        <strain evidence="7">DSM 11032</strain>
    </source>
</reference>
<keyword evidence="3" id="KW-0597">Phosphoprotein</keyword>
<feature type="transmembrane region" description="Helical" evidence="4">
    <location>
        <begin position="99"/>
        <end position="119"/>
    </location>
</feature>
<dbReference type="Pfam" id="PF02518">
    <property type="entry name" value="HATPase_c"/>
    <property type="match status" value="1"/>
</dbReference>
<feature type="domain" description="Histidine kinase" evidence="5">
    <location>
        <begin position="487"/>
        <end position="689"/>
    </location>
</feature>
<comment type="catalytic activity">
    <reaction evidence="1">
        <text>ATP + protein L-histidine = ADP + protein N-phospho-L-histidine.</text>
        <dbReference type="EC" id="2.7.13.3"/>
    </reaction>
</comment>
<dbReference type="InterPro" id="IPR029016">
    <property type="entry name" value="GAF-like_dom_sf"/>
</dbReference>
<name>A0A1M7RT74_9SPHN</name>
<dbReference type="EMBL" id="FRDF01000002">
    <property type="protein sequence ID" value="SHN49495.1"/>
    <property type="molecule type" value="Genomic_DNA"/>
</dbReference>
<keyword evidence="7" id="KW-1185">Reference proteome</keyword>
<feature type="transmembrane region" description="Helical" evidence="4">
    <location>
        <begin position="196"/>
        <end position="216"/>
    </location>
</feature>
<dbReference type="SUPFAM" id="SSF55781">
    <property type="entry name" value="GAF domain-like"/>
    <property type="match status" value="1"/>
</dbReference>
<feature type="transmembrane region" description="Helical" evidence="4">
    <location>
        <begin position="263"/>
        <end position="283"/>
    </location>
</feature>
<dbReference type="NCBIfam" id="TIGR02916">
    <property type="entry name" value="PEP_his_kin"/>
    <property type="match status" value="1"/>
</dbReference>
<dbReference type="InterPro" id="IPR014265">
    <property type="entry name" value="XrtA/PrsK"/>
</dbReference>
<dbReference type="AlphaFoldDB" id="A0A1M7RT74"/>
<dbReference type="InterPro" id="IPR004358">
    <property type="entry name" value="Sig_transdc_His_kin-like_C"/>
</dbReference>
<dbReference type="EC" id="2.7.13.3" evidence="2"/>
<dbReference type="SUPFAM" id="SSF55874">
    <property type="entry name" value="ATPase domain of HSP90 chaperone/DNA topoisomerase II/histidine kinase"/>
    <property type="match status" value="1"/>
</dbReference>
<evidence type="ECO:0000256" key="4">
    <source>
        <dbReference type="SAM" id="Phobius"/>
    </source>
</evidence>
<dbReference type="InterPro" id="IPR003594">
    <property type="entry name" value="HATPase_dom"/>
</dbReference>
<feature type="transmembrane region" description="Helical" evidence="4">
    <location>
        <begin position="67"/>
        <end position="87"/>
    </location>
</feature>
<feature type="transmembrane region" description="Helical" evidence="4">
    <location>
        <begin position="42"/>
        <end position="61"/>
    </location>
</feature>
<accession>A0A1M7RT74</accession>
<dbReference type="InterPro" id="IPR036890">
    <property type="entry name" value="HATPase_C_sf"/>
</dbReference>
<dbReference type="Gene3D" id="3.30.565.10">
    <property type="entry name" value="Histidine kinase-like ATPase, C-terminal domain"/>
    <property type="match status" value="1"/>
</dbReference>
<evidence type="ECO:0000259" key="5">
    <source>
        <dbReference type="PROSITE" id="PS50109"/>
    </source>
</evidence>
<evidence type="ECO:0000313" key="7">
    <source>
        <dbReference type="Proteomes" id="UP000184391"/>
    </source>
</evidence>
<feature type="transmembrane region" description="Helical" evidence="4">
    <location>
        <begin position="237"/>
        <end position="257"/>
    </location>
</feature>
<keyword evidence="4" id="KW-1133">Transmembrane helix</keyword>
<dbReference type="Gene3D" id="3.30.450.40">
    <property type="match status" value="1"/>
</dbReference>
<evidence type="ECO:0000313" key="6">
    <source>
        <dbReference type="EMBL" id="SHN49495.1"/>
    </source>
</evidence>
<dbReference type="Proteomes" id="UP000184391">
    <property type="component" value="Unassembled WGS sequence"/>
</dbReference>
<dbReference type="STRING" id="198312.SAMN02745193_00348"/>
<dbReference type="SMART" id="SM00387">
    <property type="entry name" value="HATPase_c"/>
    <property type="match status" value="1"/>
</dbReference>
<keyword evidence="4" id="KW-0812">Transmembrane</keyword>
<feature type="transmembrane region" description="Helical" evidence="4">
    <location>
        <begin position="139"/>
        <end position="157"/>
    </location>
</feature>
<evidence type="ECO:0000256" key="1">
    <source>
        <dbReference type="ARBA" id="ARBA00000085"/>
    </source>
</evidence>